<sequence>MIETKLKKQDKNRQTTIYIRFNYSKQVIEIPSPPPQNIFQNYSQIKQQFKTCKEQEKYKKRFFNSLKNNKNKWWNISNGFVSKTYISKYQLKRREDILKKQYISSVKERSNIKKKKEALFDLEDNIVTEKSINFSEGAKIKNIMQILKVLKISEQVNLAL</sequence>
<dbReference type="AlphaFoldDB" id="A0A2I1H0C5"/>
<evidence type="ECO:0000313" key="1">
    <source>
        <dbReference type="EMBL" id="PKY52352.1"/>
    </source>
</evidence>
<organism evidence="1 2">
    <name type="scientific">Rhizophagus irregularis</name>
    <dbReference type="NCBI Taxonomy" id="588596"/>
    <lineage>
        <taxon>Eukaryota</taxon>
        <taxon>Fungi</taxon>
        <taxon>Fungi incertae sedis</taxon>
        <taxon>Mucoromycota</taxon>
        <taxon>Glomeromycotina</taxon>
        <taxon>Glomeromycetes</taxon>
        <taxon>Glomerales</taxon>
        <taxon>Glomeraceae</taxon>
        <taxon>Rhizophagus</taxon>
    </lineage>
</organism>
<reference evidence="1 2" key="1">
    <citation type="submission" date="2015-10" db="EMBL/GenBank/DDBJ databases">
        <title>Genome analyses suggest a sexual origin of heterokaryosis in a supposedly ancient asexual fungus.</title>
        <authorList>
            <person name="Ropars J."/>
            <person name="Sedzielewska K."/>
            <person name="Noel J."/>
            <person name="Charron P."/>
            <person name="Farinelli L."/>
            <person name="Marton T."/>
            <person name="Kruger M."/>
            <person name="Pelin A."/>
            <person name="Brachmann A."/>
            <person name="Corradi N."/>
        </authorList>
    </citation>
    <scope>NUCLEOTIDE SEQUENCE [LARGE SCALE GENOMIC DNA]</scope>
    <source>
        <strain evidence="1 2">A4</strain>
    </source>
</reference>
<keyword evidence="2" id="KW-1185">Reference proteome</keyword>
<gene>
    <name evidence="1" type="ORF">RhiirA4_469937</name>
</gene>
<dbReference type="Proteomes" id="UP000234323">
    <property type="component" value="Unassembled WGS sequence"/>
</dbReference>
<comment type="caution">
    <text evidence="1">The sequence shown here is derived from an EMBL/GenBank/DDBJ whole genome shotgun (WGS) entry which is preliminary data.</text>
</comment>
<dbReference type="EMBL" id="LLXI01001189">
    <property type="protein sequence ID" value="PKY52352.1"/>
    <property type="molecule type" value="Genomic_DNA"/>
</dbReference>
<proteinExistence type="predicted"/>
<name>A0A2I1H0C5_9GLOM</name>
<protein>
    <submittedName>
        <fullName evidence="1">Uncharacterized protein</fullName>
    </submittedName>
</protein>
<accession>A0A2I1H0C5</accession>
<dbReference type="VEuPathDB" id="FungiDB:RhiirA1_458595"/>
<evidence type="ECO:0000313" key="2">
    <source>
        <dbReference type="Proteomes" id="UP000234323"/>
    </source>
</evidence>